<accession>A0A067SB28</accession>
<keyword evidence="2" id="KW-1185">Reference proteome</keyword>
<evidence type="ECO:0000313" key="1">
    <source>
        <dbReference type="EMBL" id="KDR64934.1"/>
    </source>
</evidence>
<evidence type="ECO:0000313" key="2">
    <source>
        <dbReference type="Proteomes" id="UP000027222"/>
    </source>
</evidence>
<gene>
    <name evidence="1" type="ORF">GALMADRAFT_149149</name>
</gene>
<dbReference type="Proteomes" id="UP000027222">
    <property type="component" value="Unassembled WGS sequence"/>
</dbReference>
<name>A0A067SB28_GALM3</name>
<dbReference type="AlphaFoldDB" id="A0A067SB28"/>
<dbReference type="EMBL" id="KL142649">
    <property type="protein sequence ID" value="KDR64934.1"/>
    <property type="molecule type" value="Genomic_DNA"/>
</dbReference>
<reference evidence="2" key="1">
    <citation type="journal article" date="2014" name="Proc. Natl. Acad. Sci. U.S.A.">
        <title>Extensive sampling of basidiomycete genomes demonstrates inadequacy of the white-rot/brown-rot paradigm for wood decay fungi.</title>
        <authorList>
            <person name="Riley R."/>
            <person name="Salamov A.A."/>
            <person name="Brown D.W."/>
            <person name="Nagy L.G."/>
            <person name="Floudas D."/>
            <person name="Held B.W."/>
            <person name="Levasseur A."/>
            <person name="Lombard V."/>
            <person name="Morin E."/>
            <person name="Otillar R."/>
            <person name="Lindquist E.A."/>
            <person name="Sun H."/>
            <person name="LaButti K.M."/>
            <person name="Schmutz J."/>
            <person name="Jabbour D."/>
            <person name="Luo H."/>
            <person name="Baker S.E."/>
            <person name="Pisabarro A.G."/>
            <person name="Walton J.D."/>
            <person name="Blanchette R.A."/>
            <person name="Henrissat B."/>
            <person name="Martin F."/>
            <person name="Cullen D."/>
            <person name="Hibbett D.S."/>
            <person name="Grigoriev I.V."/>
        </authorList>
    </citation>
    <scope>NUCLEOTIDE SEQUENCE [LARGE SCALE GENOMIC DNA]</scope>
    <source>
        <strain evidence="2">CBS 339.88</strain>
    </source>
</reference>
<sequence length="165" mass="18000">MKDNRSKKQQGKATIKENQETHICPHPLAQLVLQPHPTFAPTASLHADAASLGCVMRRISMSRFILRARKSGAYVRPGGRGREVSPCPASARCVPPVKQNLHPPLQRHPLPLQKLELIARGAEEVVDDGKEAKADVGPRGAGAAVFSPFFMRSAGRTTSIRDWLV</sequence>
<protein>
    <submittedName>
        <fullName evidence="1">Uncharacterized protein</fullName>
    </submittedName>
</protein>
<organism evidence="1 2">
    <name type="scientific">Galerina marginata (strain CBS 339.88)</name>
    <dbReference type="NCBI Taxonomy" id="685588"/>
    <lineage>
        <taxon>Eukaryota</taxon>
        <taxon>Fungi</taxon>
        <taxon>Dikarya</taxon>
        <taxon>Basidiomycota</taxon>
        <taxon>Agaricomycotina</taxon>
        <taxon>Agaricomycetes</taxon>
        <taxon>Agaricomycetidae</taxon>
        <taxon>Agaricales</taxon>
        <taxon>Agaricineae</taxon>
        <taxon>Strophariaceae</taxon>
        <taxon>Galerina</taxon>
    </lineage>
</organism>
<dbReference type="HOGENOM" id="CLU_1610861_0_0_1"/>
<proteinExistence type="predicted"/>